<reference evidence="2" key="2">
    <citation type="submission" date="2015-01" db="EMBL/GenBank/DDBJ databases">
        <title>Evolutionary Origins and Diversification of the Mycorrhizal Mutualists.</title>
        <authorList>
            <consortium name="DOE Joint Genome Institute"/>
            <consortium name="Mycorrhizal Genomics Consortium"/>
            <person name="Kohler A."/>
            <person name="Kuo A."/>
            <person name="Nagy L.G."/>
            <person name="Floudas D."/>
            <person name="Copeland A."/>
            <person name="Barry K.W."/>
            <person name="Cichocki N."/>
            <person name="Veneault-Fourrey C."/>
            <person name="LaButti K."/>
            <person name="Lindquist E.A."/>
            <person name="Lipzen A."/>
            <person name="Lundell T."/>
            <person name="Morin E."/>
            <person name="Murat C."/>
            <person name="Riley R."/>
            <person name="Ohm R."/>
            <person name="Sun H."/>
            <person name="Tunlid A."/>
            <person name="Henrissat B."/>
            <person name="Grigoriev I.V."/>
            <person name="Hibbett D.S."/>
            <person name="Martin F."/>
        </authorList>
    </citation>
    <scope>NUCLEOTIDE SEQUENCE [LARGE SCALE GENOMIC DNA]</scope>
    <source>
        <strain evidence="2">441</strain>
    </source>
</reference>
<proteinExistence type="predicted"/>
<keyword evidence="2" id="KW-1185">Reference proteome</keyword>
<dbReference type="Proteomes" id="UP000054018">
    <property type="component" value="Unassembled WGS sequence"/>
</dbReference>
<accession>A0A0C9YXH1</accession>
<gene>
    <name evidence="1" type="ORF">PISMIDRAFT_671787</name>
</gene>
<evidence type="ECO:0000313" key="2">
    <source>
        <dbReference type="Proteomes" id="UP000054018"/>
    </source>
</evidence>
<organism evidence="1 2">
    <name type="scientific">Pisolithus microcarpus 441</name>
    <dbReference type="NCBI Taxonomy" id="765257"/>
    <lineage>
        <taxon>Eukaryota</taxon>
        <taxon>Fungi</taxon>
        <taxon>Dikarya</taxon>
        <taxon>Basidiomycota</taxon>
        <taxon>Agaricomycotina</taxon>
        <taxon>Agaricomycetes</taxon>
        <taxon>Agaricomycetidae</taxon>
        <taxon>Boletales</taxon>
        <taxon>Sclerodermatineae</taxon>
        <taxon>Pisolithaceae</taxon>
        <taxon>Pisolithus</taxon>
    </lineage>
</organism>
<name>A0A0C9YXH1_9AGAM</name>
<dbReference type="AlphaFoldDB" id="A0A0C9YXH1"/>
<reference evidence="1 2" key="1">
    <citation type="submission" date="2014-04" db="EMBL/GenBank/DDBJ databases">
        <authorList>
            <consortium name="DOE Joint Genome Institute"/>
            <person name="Kuo A."/>
            <person name="Kohler A."/>
            <person name="Costa M.D."/>
            <person name="Nagy L.G."/>
            <person name="Floudas D."/>
            <person name="Copeland A."/>
            <person name="Barry K.W."/>
            <person name="Cichocki N."/>
            <person name="Veneault-Fourrey C."/>
            <person name="LaButti K."/>
            <person name="Lindquist E.A."/>
            <person name="Lipzen A."/>
            <person name="Lundell T."/>
            <person name="Morin E."/>
            <person name="Murat C."/>
            <person name="Sun H."/>
            <person name="Tunlid A."/>
            <person name="Henrissat B."/>
            <person name="Grigoriev I.V."/>
            <person name="Hibbett D.S."/>
            <person name="Martin F."/>
            <person name="Nordberg H.P."/>
            <person name="Cantor M.N."/>
            <person name="Hua S.X."/>
        </authorList>
    </citation>
    <scope>NUCLEOTIDE SEQUENCE [LARGE SCALE GENOMIC DNA]</scope>
    <source>
        <strain evidence="1 2">441</strain>
    </source>
</reference>
<dbReference type="EMBL" id="KN833688">
    <property type="protein sequence ID" value="KIK29830.1"/>
    <property type="molecule type" value="Genomic_DNA"/>
</dbReference>
<protein>
    <submittedName>
        <fullName evidence="1">Uncharacterized protein</fullName>
    </submittedName>
</protein>
<sequence length="70" mass="7643">MANGLFLGGDDYSQPYYASSADDCIGHCEADKQGLPDLGFARNPSHNRIAPRPYPNPTLFAFQARATPRT</sequence>
<dbReference type="HOGENOM" id="CLU_2758770_0_0_1"/>
<evidence type="ECO:0000313" key="1">
    <source>
        <dbReference type="EMBL" id="KIK29830.1"/>
    </source>
</evidence>